<name>A0A377PQH9_HAFAL</name>
<dbReference type="Pfam" id="PF00202">
    <property type="entry name" value="Aminotran_3"/>
    <property type="match status" value="1"/>
</dbReference>
<proteinExistence type="predicted"/>
<keyword evidence="3 5" id="KW-0032">Aminotransferase</keyword>
<reference evidence="5 6" key="1">
    <citation type="submission" date="2018-06" db="EMBL/GenBank/DDBJ databases">
        <authorList>
            <consortium name="Pathogen Informatics"/>
            <person name="Doyle S."/>
        </authorList>
    </citation>
    <scope>NUCLEOTIDE SEQUENCE [LARGE SCALE GENOMIC DNA]</scope>
    <source>
        <strain evidence="5 6">NCTC8105</strain>
    </source>
</reference>
<dbReference type="InterPro" id="IPR050103">
    <property type="entry name" value="Class-III_PLP-dep_AT"/>
</dbReference>
<keyword evidence="2" id="KW-0055">Arginine biosynthesis</keyword>
<keyword evidence="5" id="KW-0808">Transferase</keyword>
<dbReference type="PANTHER" id="PTHR11986">
    <property type="entry name" value="AMINOTRANSFERASE CLASS III"/>
    <property type="match status" value="1"/>
</dbReference>
<evidence type="ECO:0000256" key="3">
    <source>
        <dbReference type="ARBA" id="ARBA00022576"/>
    </source>
</evidence>
<dbReference type="InterPro" id="IPR015421">
    <property type="entry name" value="PyrdxlP-dep_Trfase_major"/>
</dbReference>
<dbReference type="AlphaFoldDB" id="A0A377PQH9"/>
<dbReference type="InterPro" id="IPR005814">
    <property type="entry name" value="Aminotrans_3"/>
</dbReference>
<dbReference type="PANTHER" id="PTHR11986:SF122">
    <property type="entry name" value="ACETYLORNITHINE_SUCCINYLDIAMINOPIMELATE AMINOTRANSFERASE"/>
    <property type="match status" value="1"/>
</dbReference>
<accession>A0A377PQH9</accession>
<evidence type="ECO:0000256" key="4">
    <source>
        <dbReference type="ARBA" id="ARBA00022898"/>
    </source>
</evidence>
<dbReference type="EC" id="2.6.1.11" evidence="5"/>
<gene>
    <name evidence="5" type="primary">argD_1</name>
    <name evidence="5" type="ORF">NCTC8105_04687</name>
</gene>
<dbReference type="InterPro" id="IPR015424">
    <property type="entry name" value="PyrdxlP-dep_Trfase"/>
</dbReference>
<sequence length="142" mass="15056">MLTTHEIASAMQVGTHGTTYGGNPLACAVAEAALDVIYTPEVMAGIEERHGLFVEALEKINTQYNIFTQVRGMGLLLGAELSPAYHGKARDILHAAASEGLMLLNAGPDILRFAPSLVIEFADIHEGMARLEKAIAKVVGGN</sequence>
<dbReference type="SUPFAM" id="SSF53383">
    <property type="entry name" value="PLP-dependent transferases"/>
    <property type="match status" value="1"/>
</dbReference>
<dbReference type="Proteomes" id="UP000254821">
    <property type="component" value="Unassembled WGS sequence"/>
</dbReference>
<keyword evidence="2" id="KW-0028">Amino-acid biosynthesis</keyword>
<evidence type="ECO:0000313" key="6">
    <source>
        <dbReference type="Proteomes" id="UP000254821"/>
    </source>
</evidence>
<dbReference type="GO" id="GO:0042802">
    <property type="term" value="F:identical protein binding"/>
    <property type="evidence" value="ECO:0007669"/>
    <property type="project" value="TreeGrafter"/>
</dbReference>
<evidence type="ECO:0000313" key="5">
    <source>
        <dbReference type="EMBL" id="STQ82470.1"/>
    </source>
</evidence>
<dbReference type="Gene3D" id="3.90.1150.10">
    <property type="entry name" value="Aspartate Aminotransferase, domain 1"/>
    <property type="match status" value="1"/>
</dbReference>
<evidence type="ECO:0000256" key="2">
    <source>
        <dbReference type="ARBA" id="ARBA00022571"/>
    </source>
</evidence>
<keyword evidence="4" id="KW-0663">Pyridoxal phosphate</keyword>
<organism evidence="5 6">
    <name type="scientific">Hafnia alvei</name>
    <dbReference type="NCBI Taxonomy" id="569"/>
    <lineage>
        <taxon>Bacteria</taxon>
        <taxon>Pseudomonadati</taxon>
        <taxon>Pseudomonadota</taxon>
        <taxon>Gammaproteobacteria</taxon>
        <taxon>Enterobacterales</taxon>
        <taxon>Hafniaceae</taxon>
        <taxon>Hafnia</taxon>
    </lineage>
</organism>
<comment type="cofactor">
    <cofactor evidence="1">
        <name>pyridoxal 5'-phosphate</name>
        <dbReference type="ChEBI" id="CHEBI:597326"/>
    </cofactor>
</comment>
<dbReference type="GO" id="GO:0006526">
    <property type="term" value="P:L-arginine biosynthetic process"/>
    <property type="evidence" value="ECO:0007669"/>
    <property type="project" value="UniProtKB-KW"/>
</dbReference>
<dbReference type="GO" id="GO:0003992">
    <property type="term" value="F:N2-acetyl-L-ornithine:2-oxoglutarate 5-aminotransferase activity"/>
    <property type="evidence" value="ECO:0007669"/>
    <property type="project" value="UniProtKB-EC"/>
</dbReference>
<evidence type="ECO:0000256" key="1">
    <source>
        <dbReference type="ARBA" id="ARBA00001933"/>
    </source>
</evidence>
<protein>
    <submittedName>
        <fullName evidence="5">Acetylornithine/succinyldiaminopimelate aminotransferase</fullName>
        <ecNumber evidence="5">2.6.1.11</ecNumber>
    </submittedName>
</protein>
<dbReference type="GO" id="GO:0030170">
    <property type="term" value="F:pyridoxal phosphate binding"/>
    <property type="evidence" value="ECO:0007669"/>
    <property type="project" value="InterPro"/>
</dbReference>
<dbReference type="Gene3D" id="3.40.640.10">
    <property type="entry name" value="Type I PLP-dependent aspartate aminotransferase-like (Major domain)"/>
    <property type="match status" value="1"/>
</dbReference>
<dbReference type="InterPro" id="IPR015422">
    <property type="entry name" value="PyrdxlP-dep_Trfase_small"/>
</dbReference>
<dbReference type="EMBL" id="UGHP01000001">
    <property type="protein sequence ID" value="STQ82470.1"/>
    <property type="molecule type" value="Genomic_DNA"/>
</dbReference>